<dbReference type="PROSITE" id="PS51257">
    <property type="entry name" value="PROKAR_LIPOPROTEIN"/>
    <property type="match status" value="1"/>
</dbReference>
<dbReference type="Ensembl" id="ENSVKKT00000014278.1">
    <property type="protein sequence ID" value="ENSVKKP00000013944.1"/>
    <property type="gene ID" value="ENSVKKG00000009601.1"/>
</dbReference>
<dbReference type="Proteomes" id="UP000694545">
    <property type="component" value="Unplaced"/>
</dbReference>
<dbReference type="AlphaFoldDB" id="A0A8D2KY49"/>
<evidence type="ECO:0000259" key="2">
    <source>
        <dbReference type="Pfam" id="PF15386"/>
    </source>
</evidence>
<name>A0A8D2KY49_VARKO</name>
<dbReference type="PANTHER" id="PTHR14522:SF0">
    <property type="entry name" value="PROTEIN PRR14L"/>
    <property type="match status" value="1"/>
</dbReference>
<accession>A0A8D2KY49</accession>
<dbReference type="InterPro" id="IPR026320">
    <property type="entry name" value="PRR14"/>
</dbReference>
<proteinExistence type="predicted"/>
<evidence type="ECO:0000256" key="1">
    <source>
        <dbReference type="ARBA" id="ARBA00022553"/>
    </source>
</evidence>
<reference evidence="3" key="1">
    <citation type="submission" date="2025-08" db="UniProtKB">
        <authorList>
            <consortium name="Ensembl"/>
        </authorList>
    </citation>
    <scope>IDENTIFICATION</scope>
</reference>
<evidence type="ECO:0000313" key="4">
    <source>
        <dbReference type="Proteomes" id="UP000694545"/>
    </source>
</evidence>
<reference evidence="3" key="2">
    <citation type="submission" date="2025-09" db="UniProtKB">
        <authorList>
            <consortium name="Ensembl"/>
        </authorList>
    </citation>
    <scope>IDENTIFICATION</scope>
</reference>
<dbReference type="InterPro" id="IPR028149">
    <property type="entry name" value="Tantalus-like"/>
</dbReference>
<feature type="domain" description="Tantalus-like" evidence="2">
    <location>
        <begin position="354"/>
        <end position="411"/>
    </location>
</feature>
<keyword evidence="1" id="KW-0597">Phosphoprotein</keyword>
<dbReference type="OMA" id="SIPACFR"/>
<organism evidence="3 4">
    <name type="scientific">Varanus komodoensis</name>
    <name type="common">Komodo dragon</name>
    <dbReference type="NCBI Taxonomy" id="61221"/>
    <lineage>
        <taxon>Eukaryota</taxon>
        <taxon>Metazoa</taxon>
        <taxon>Chordata</taxon>
        <taxon>Craniata</taxon>
        <taxon>Vertebrata</taxon>
        <taxon>Euteleostomi</taxon>
        <taxon>Lepidosauria</taxon>
        <taxon>Squamata</taxon>
        <taxon>Bifurcata</taxon>
        <taxon>Unidentata</taxon>
        <taxon>Episquamata</taxon>
        <taxon>Toxicofera</taxon>
        <taxon>Anguimorpha</taxon>
        <taxon>Paleoanguimorpha</taxon>
        <taxon>Varanoidea</taxon>
        <taxon>Varanidae</taxon>
        <taxon>Varanus</taxon>
    </lineage>
</organism>
<evidence type="ECO:0000313" key="3">
    <source>
        <dbReference type="Ensembl" id="ENSVKKP00000013944.1"/>
    </source>
</evidence>
<sequence length="478" mass="52645">MVSCIKVKLCSPWISGGSCCFKVFHSQSVALCPIEVNELCCLEPSHRTPLAFSAPVAPASWHAVMEPSSLRNPAGIRSLHSTPQGLPLQEELGAQPSRWDFSFLLPERCPGIAPVQKDAWAPAESDAVIAGSLTAAKKRERDAVAQGAACPMRGLQTVLALVSPGCYRAWTRERNLSRRVPAVQKLVLPQLAWGWKGLRGSPSVSADLFSSLLYSLDRGLSLWSQRGPSTCPSEFSPLCAGRHKWQPVTAASGSPGSPGRVLQAARSTTRKLLRLALRPALSLVALLGPTWCLQNCSEDAVGQLHLCARPVPVAFVSCHRCPFPFPAQAESEKRPKKVSQIRIRKAIPKPDPNLTPMGLPRPKRLKKTEFSLEEIYTNKNYSSPPTTRCLETIFEEPKEKNGSLISISQQKRKRILEFQDFTVPRKRKARSRVKVMGSFTRAQKAALEGRELDVLLIQKLTDLEMFFAKEEQEQASGS</sequence>
<dbReference type="PANTHER" id="PTHR14522">
    <property type="entry name" value="EMO2-RELATED"/>
    <property type="match status" value="1"/>
</dbReference>
<dbReference type="Pfam" id="PF15386">
    <property type="entry name" value="Tantalus"/>
    <property type="match status" value="1"/>
</dbReference>
<protein>
    <recommendedName>
        <fullName evidence="2">Tantalus-like domain-containing protein</fullName>
    </recommendedName>
</protein>
<keyword evidence="4" id="KW-1185">Reference proteome</keyword>